<keyword evidence="3" id="KW-0378">Hydrolase</keyword>
<keyword evidence="7" id="KW-1185">Reference proteome</keyword>
<evidence type="ECO:0000313" key="6">
    <source>
        <dbReference type="EnsemblPlants" id="HORVU.MOREX.r3.7HG0643600.1"/>
    </source>
</evidence>
<dbReference type="Gramene" id="HORVU.MOREX.r3.7HG0643610.1">
    <property type="protein sequence ID" value="HORVU.MOREX.r3.7HG0643610.1"/>
    <property type="gene ID" value="HORVU.MOREX.r3.7HG0643610"/>
</dbReference>
<dbReference type="Proteomes" id="UP000011116">
    <property type="component" value="Chromosome 7H"/>
</dbReference>
<dbReference type="InterPro" id="IPR001087">
    <property type="entry name" value="GDSL"/>
</dbReference>
<dbReference type="SUPFAM" id="SSF52266">
    <property type="entry name" value="SGNH hydrolase"/>
    <property type="match status" value="1"/>
</dbReference>
<dbReference type="InterPro" id="IPR036514">
    <property type="entry name" value="SGNH_hydro_sf"/>
</dbReference>
<dbReference type="Gramene" id="HORVU.MOREX.r3.7HG0643580.1">
    <property type="protein sequence ID" value="HORVU.MOREX.r3.7HG0643580.1"/>
    <property type="gene ID" value="HORVU.MOREX.r3.7HG0643580"/>
</dbReference>
<evidence type="ECO:0000256" key="3">
    <source>
        <dbReference type="ARBA" id="ARBA00022801"/>
    </source>
</evidence>
<organism evidence="6 7">
    <name type="scientific">Hordeum vulgare subsp. vulgare</name>
    <name type="common">Domesticated barley</name>
    <dbReference type="NCBI Taxonomy" id="112509"/>
    <lineage>
        <taxon>Eukaryota</taxon>
        <taxon>Viridiplantae</taxon>
        <taxon>Streptophyta</taxon>
        <taxon>Embryophyta</taxon>
        <taxon>Tracheophyta</taxon>
        <taxon>Spermatophyta</taxon>
        <taxon>Magnoliopsida</taxon>
        <taxon>Liliopsida</taxon>
        <taxon>Poales</taxon>
        <taxon>Poaceae</taxon>
        <taxon>BOP clade</taxon>
        <taxon>Pooideae</taxon>
        <taxon>Triticodae</taxon>
        <taxon>Triticeae</taxon>
        <taxon>Hordeinae</taxon>
        <taxon>Hordeum</taxon>
    </lineage>
</organism>
<dbReference type="KEGG" id="hvg:123410704"/>
<dbReference type="STRING" id="112509.M0XG79"/>
<feature type="signal peptide" evidence="5">
    <location>
        <begin position="1"/>
        <end position="26"/>
    </location>
</feature>
<dbReference type="KEGG" id="hvg:123410618"/>
<keyword evidence="2 5" id="KW-0732">Signal</keyword>
<proteinExistence type="inferred from homology"/>
<reference evidence="6" key="2">
    <citation type="submission" date="2020-10" db="EMBL/GenBank/DDBJ databases">
        <authorList>
            <person name="Scholz U."/>
            <person name="Mascher M."/>
            <person name="Fiebig A."/>
        </authorList>
    </citation>
    <scope>NUCLEOTIDE SEQUENCE [LARGE SCALE GENOMIC DNA]</scope>
    <source>
        <strain evidence="6">cv. Morex</strain>
    </source>
</reference>
<dbReference type="PANTHER" id="PTHR22835">
    <property type="entry name" value="ZINC FINGER FYVE DOMAIN CONTAINING PROTEIN"/>
    <property type="match status" value="1"/>
</dbReference>
<dbReference type="EnsemblPlants" id="HORVU.MOREX.r3.7HG0643550.1">
    <property type="protein sequence ID" value="HORVU.MOREX.r3.7HG0643550.1"/>
    <property type="gene ID" value="HORVU.MOREX.r3.7HG0643550"/>
</dbReference>
<dbReference type="Pfam" id="PF00657">
    <property type="entry name" value="Lipase_GDSL"/>
    <property type="match status" value="1"/>
</dbReference>
<dbReference type="AlphaFoldDB" id="M0XG79"/>
<dbReference type="Gramene" id="HORVU.MOREX.r3.7HG0643560.1">
    <property type="protein sequence ID" value="HORVU.MOREX.r3.7HG0643560.1"/>
    <property type="gene ID" value="HORVU.MOREX.r3.7HG0643560"/>
</dbReference>
<accession>M0XG79</accession>
<dbReference type="OrthoDB" id="586828at2759"/>
<feature type="chain" id="PRO_5015096234" description="GDSL esterase/lipase" evidence="5">
    <location>
        <begin position="27"/>
        <end position="381"/>
    </location>
</feature>
<dbReference type="KEGG" id="hvg:123410724"/>
<dbReference type="RefSeq" id="XP_044959596.1">
    <property type="nucleotide sequence ID" value="XM_045103661.1"/>
</dbReference>
<dbReference type="KEGG" id="hvg:123410683"/>
<dbReference type="KEGG" id="hvg:123410446"/>
<evidence type="ECO:0000313" key="7">
    <source>
        <dbReference type="Proteomes" id="UP000011116"/>
    </source>
</evidence>
<evidence type="ECO:0000256" key="5">
    <source>
        <dbReference type="SAM" id="SignalP"/>
    </source>
</evidence>
<dbReference type="Gramene" id="HORVU.MOREX.r2.7HG0534690.1">
    <property type="protein sequence ID" value="HORVU.MOREX.r2.7HG0534690.1"/>
    <property type="gene ID" value="HORVU.MOREX.r2.7HG0534690"/>
</dbReference>
<dbReference type="PaxDb" id="4513-MLOC_59782.1"/>
<dbReference type="KEGG" id="hvg:123410411"/>
<protein>
    <recommendedName>
        <fullName evidence="8">GDSL esterase/lipase</fullName>
    </recommendedName>
</protein>
<dbReference type="CDD" id="cd01837">
    <property type="entry name" value="SGNH_plant_lipase_like"/>
    <property type="match status" value="1"/>
</dbReference>
<name>M0XG79_HORVV</name>
<dbReference type="EnsemblPlants" id="HORVU.MOREX.r3.7HG0643560.1">
    <property type="protein sequence ID" value="HORVU.MOREX.r3.7HG0643560.1"/>
    <property type="gene ID" value="HORVU.MOREX.r3.7HG0643560"/>
</dbReference>
<evidence type="ECO:0000256" key="1">
    <source>
        <dbReference type="ARBA" id="ARBA00008668"/>
    </source>
</evidence>
<dbReference type="KEGG" id="hvg:123410685"/>
<dbReference type="SMR" id="M0XG79"/>
<dbReference type="eggNOG" id="ENOG502QSMM">
    <property type="taxonomic scope" value="Eukaryota"/>
</dbReference>
<dbReference type="EnsemblPlants" id="HORVU.MOREX.r3.7HG0643610.1">
    <property type="protein sequence ID" value="HORVU.MOREX.r3.7HG0643610.1"/>
    <property type="gene ID" value="HORVU.MOREX.r3.7HG0643610"/>
</dbReference>
<dbReference type="InterPro" id="IPR035669">
    <property type="entry name" value="SGNH_plant_lipase-like"/>
</dbReference>
<evidence type="ECO:0000256" key="4">
    <source>
        <dbReference type="ARBA" id="ARBA00023180"/>
    </source>
</evidence>
<reference evidence="6" key="3">
    <citation type="submission" date="2022-01" db="UniProtKB">
        <authorList>
            <consortium name="EnsemblPlants"/>
        </authorList>
    </citation>
    <scope>IDENTIFICATION</scope>
    <source>
        <strain evidence="6">subsp. vulgare</strain>
    </source>
</reference>
<dbReference type="Gramene" id="HORVU.MOREX.r3.7HG0643600.1">
    <property type="protein sequence ID" value="HORVU.MOREX.r3.7HG0643600.1"/>
    <property type="gene ID" value="HORVU.MOREX.r3.7HG0643600"/>
</dbReference>
<dbReference type="KEGG" id="hvg:123410709"/>
<sequence length="381" mass="41534">MGSRGILVAAAFMAAALAILLPSAEAAYLRGGGPFDSIFAFGDSFTDTGNNPVVFGWYNIFDVVMRPPYGMTFFGGRPTGRNCNGRLIIDFIAQGLGLPLVPPYLSHKGSFRQGANFAVGSATALNSSFFHIGDPPGANPFPLNISLEVQLGWFEELKPYLCQTDQECKDFFGRSLFFVGEFGINDYQYSFGKKSMQEIRAFVPDLIQTISMGAQRVIEHGAKTLVVPGMIPSGCAPPVLVTFEDADASEYDATTGCLKEPNEIVKLHNSLLRDAVQKLRAEHPDVTIIHTDLFNHVMEMVKSPEKFGIKKDDALKVCCGGRGRYHYNLSVACGDEAATTCEDPSTHLFWDGVHLTEAAYHHIAQDWLNTIVSSLPTTASS</sequence>
<dbReference type="GeneID" id="123410724"/>
<gene>
    <name evidence="6" type="primary">LOC123410724</name>
</gene>
<dbReference type="Gene3D" id="3.40.50.1110">
    <property type="entry name" value="SGNH hydrolase"/>
    <property type="match status" value="1"/>
</dbReference>
<dbReference type="PANTHER" id="PTHR22835:SF506">
    <property type="entry name" value="OS01G0223200 PROTEIN"/>
    <property type="match status" value="1"/>
</dbReference>
<dbReference type="OMA" id="YNGSFRH"/>
<evidence type="ECO:0008006" key="8">
    <source>
        <dbReference type="Google" id="ProtNLM"/>
    </source>
</evidence>
<dbReference type="ExpressionAtlas" id="M0XG79">
    <property type="expression patterns" value="baseline and differential"/>
</dbReference>
<dbReference type="GO" id="GO:0016788">
    <property type="term" value="F:hydrolase activity, acting on ester bonds"/>
    <property type="evidence" value="ECO:0007669"/>
    <property type="project" value="InterPro"/>
</dbReference>
<keyword evidence="4" id="KW-0325">Glycoprotein</keyword>
<comment type="similarity">
    <text evidence="1">Belongs to the 'GDSL' lipolytic enzyme family.</text>
</comment>
<reference evidence="7" key="1">
    <citation type="journal article" date="2012" name="Nature">
        <title>A physical, genetic and functional sequence assembly of the barley genome.</title>
        <authorList>
            <consortium name="The International Barley Genome Sequencing Consortium"/>
            <person name="Mayer K.F."/>
            <person name="Waugh R."/>
            <person name="Brown J.W."/>
            <person name="Schulman A."/>
            <person name="Langridge P."/>
            <person name="Platzer M."/>
            <person name="Fincher G.B."/>
            <person name="Muehlbauer G.J."/>
            <person name="Sato K."/>
            <person name="Close T.J."/>
            <person name="Wise R.P."/>
            <person name="Stein N."/>
        </authorList>
    </citation>
    <scope>NUCLEOTIDE SEQUENCE [LARGE SCALE GENOMIC DNA]</scope>
    <source>
        <strain evidence="7">cv. Morex</strain>
    </source>
</reference>
<dbReference type="Gramene" id="HORVU.MOREX.r3.7HG0643550.1">
    <property type="protein sequence ID" value="HORVU.MOREX.r3.7HG0643550.1"/>
    <property type="gene ID" value="HORVU.MOREX.r3.7HG0643550"/>
</dbReference>
<dbReference type="EnsemblPlants" id="HORVU.MOREX.r3.7HG0643600.1">
    <property type="protein sequence ID" value="HORVU.MOREX.r3.7HG0643600.1"/>
    <property type="gene ID" value="HORVU.MOREX.r3.7HG0643600"/>
</dbReference>
<dbReference type="EnsemblPlants" id="HORVU.MOREX.r3.7HG0643580.1">
    <property type="protein sequence ID" value="HORVU.MOREX.r3.7HG0643580.1"/>
    <property type="gene ID" value="HORVU.MOREX.r3.7HG0643580"/>
</dbReference>
<evidence type="ECO:0000256" key="2">
    <source>
        <dbReference type="ARBA" id="ARBA00022729"/>
    </source>
</evidence>